<evidence type="ECO:0000313" key="1">
    <source>
        <dbReference type="EMBL" id="RHG20071.1"/>
    </source>
</evidence>
<comment type="caution">
    <text evidence="1">The sequence shown here is derived from an EMBL/GenBank/DDBJ whole genome shotgun (WGS) entry which is preliminary data.</text>
</comment>
<gene>
    <name evidence="1" type="ORF">DW272_02370</name>
</gene>
<organism evidence="1 2">
    <name type="scientific">Blautia obeum</name>
    <dbReference type="NCBI Taxonomy" id="40520"/>
    <lineage>
        <taxon>Bacteria</taxon>
        <taxon>Bacillati</taxon>
        <taxon>Bacillota</taxon>
        <taxon>Clostridia</taxon>
        <taxon>Lachnospirales</taxon>
        <taxon>Lachnospiraceae</taxon>
        <taxon>Blautia</taxon>
    </lineage>
</organism>
<name>A0A414SKH4_9FIRM</name>
<dbReference type="EMBL" id="QRHZ01000001">
    <property type="protein sequence ID" value="RHG20071.1"/>
    <property type="molecule type" value="Genomic_DNA"/>
</dbReference>
<reference evidence="1 2" key="1">
    <citation type="submission" date="2018-08" db="EMBL/GenBank/DDBJ databases">
        <title>A genome reference for cultivated species of the human gut microbiota.</title>
        <authorList>
            <person name="Zou Y."/>
            <person name="Xue W."/>
            <person name="Luo G."/>
        </authorList>
    </citation>
    <scope>NUCLEOTIDE SEQUENCE [LARGE SCALE GENOMIC DNA]</scope>
    <source>
        <strain evidence="1 2">AM22-9LB</strain>
    </source>
</reference>
<dbReference type="Proteomes" id="UP000284220">
    <property type="component" value="Unassembled WGS sequence"/>
</dbReference>
<accession>A0A414SKH4</accession>
<proteinExistence type="predicted"/>
<protein>
    <submittedName>
        <fullName evidence="1">Uncharacterized protein</fullName>
    </submittedName>
</protein>
<evidence type="ECO:0000313" key="2">
    <source>
        <dbReference type="Proteomes" id="UP000284220"/>
    </source>
</evidence>
<dbReference type="RefSeq" id="WP_118197393.1">
    <property type="nucleotide sequence ID" value="NZ_QRHZ01000001.1"/>
</dbReference>
<sequence length="111" mass="13147">MGKKIDADWLLQKTDIIIEKMKKKKYAGIGTDVIPMFMNKMIEAYDKSKSIDKEVNKKELIEEIINTIYEEIENSGDSYYVTKENQEFSADVGYVKEWLDDYKEVLRKRYS</sequence>
<dbReference type="AlphaFoldDB" id="A0A414SKH4"/>